<dbReference type="Proteomes" id="UP001174136">
    <property type="component" value="Unassembled WGS sequence"/>
</dbReference>
<accession>A0AA47MKP1</accession>
<keyword evidence="2" id="KW-1185">Reference proteome</keyword>
<dbReference type="EMBL" id="JAOPHQ010003729">
    <property type="protein sequence ID" value="KAK0141850.1"/>
    <property type="molecule type" value="Genomic_DNA"/>
</dbReference>
<reference evidence="1" key="1">
    <citation type="journal article" date="2023" name="Front. Mar. Sci.">
        <title>A new Merluccius polli reference genome to investigate the effects of global change in West African waters.</title>
        <authorList>
            <person name="Mateo J.L."/>
            <person name="Blanco-Fernandez C."/>
            <person name="Garcia-Vazquez E."/>
            <person name="Machado-Schiaffino G."/>
        </authorList>
    </citation>
    <scope>NUCLEOTIDE SEQUENCE</scope>
    <source>
        <strain evidence="1">C29</strain>
        <tissue evidence="1">Fin</tissue>
    </source>
</reference>
<comment type="caution">
    <text evidence="1">The sequence shown here is derived from an EMBL/GenBank/DDBJ whole genome shotgun (WGS) entry which is preliminary data.</text>
</comment>
<dbReference type="InterPro" id="IPR036691">
    <property type="entry name" value="Endo/exonu/phosph_ase_sf"/>
</dbReference>
<evidence type="ECO:0008006" key="3">
    <source>
        <dbReference type="Google" id="ProtNLM"/>
    </source>
</evidence>
<dbReference type="Gene3D" id="3.60.10.10">
    <property type="entry name" value="Endonuclease/exonuclease/phosphatase"/>
    <property type="match status" value="1"/>
</dbReference>
<dbReference type="SUPFAM" id="SSF56219">
    <property type="entry name" value="DNase I-like"/>
    <property type="match status" value="1"/>
</dbReference>
<evidence type="ECO:0000313" key="1">
    <source>
        <dbReference type="EMBL" id="KAK0141850.1"/>
    </source>
</evidence>
<organism evidence="1 2">
    <name type="scientific">Merluccius polli</name>
    <name type="common">Benguela hake</name>
    <name type="synonym">Merluccius cadenati</name>
    <dbReference type="NCBI Taxonomy" id="89951"/>
    <lineage>
        <taxon>Eukaryota</taxon>
        <taxon>Metazoa</taxon>
        <taxon>Chordata</taxon>
        <taxon>Craniata</taxon>
        <taxon>Vertebrata</taxon>
        <taxon>Euteleostomi</taxon>
        <taxon>Actinopterygii</taxon>
        <taxon>Neopterygii</taxon>
        <taxon>Teleostei</taxon>
        <taxon>Neoteleostei</taxon>
        <taxon>Acanthomorphata</taxon>
        <taxon>Zeiogadaria</taxon>
        <taxon>Gadariae</taxon>
        <taxon>Gadiformes</taxon>
        <taxon>Gadoidei</taxon>
        <taxon>Merlucciidae</taxon>
        <taxon>Merluccius</taxon>
    </lineage>
</organism>
<sequence>MDELSTLVKTQSEYRECSIFCFSETWLHLHIPDSSVEVPGYSLIRGDRDCSKSRKKKGGGLALYVRERWCNPGHGSVKERLCTPDIELLAVGMRPYYLPREFTSTITITVYIPPSADAVVACEVISSATAKLQTEHPDAFMVITGDFNHAALNNILNNFHQYVDCPTRDNKTLDLLYANATDAYDATALPPLGKSDHNLVMMTPKYVPLVRRQPVYTRTVRKWTQETAEALQDCFESTDWDVLCEPHGGGYR</sequence>
<dbReference type="AlphaFoldDB" id="A0AA47MKP1"/>
<dbReference type="PANTHER" id="PTHR47510">
    <property type="entry name" value="REVERSE TRANSCRIPTASE DOMAIN-CONTAINING PROTEIN"/>
    <property type="match status" value="1"/>
</dbReference>
<evidence type="ECO:0000313" key="2">
    <source>
        <dbReference type="Proteomes" id="UP001174136"/>
    </source>
</evidence>
<protein>
    <recommendedName>
        <fullName evidence="3">Endonuclease/exonuclease/phosphatase domain-containing protein</fullName>
    </recommendedName>
</protein>
<dbReference type="PANTHER" id="PTHR47510:SF3">
    <property type="entry name" value="ENDO_EXONUCLEASE_PHOSPHATASE DOMAIN-CONTAINING PROTEIN"/>
    <property type="match status" value="1"/>
</dbReference>
<gene>
    <name evidence="1" type="ORF">N1851_020481</name>
</gene>
<proteinExistence type="predicted"/>
<name>A0AA47MKP1_MERPO</name>